<feature type="region of interest" description="Disordered" evidence="1">
    <location>
        <begin position="114"/>
        <end position="158"/>
    </location>
</feature>
<comment type="caution">
    <text evidence="2">The sequence shown here is derived from an EMBL/GenBank/DDBJ whole genome shotgun (WGS) entry which is preliminary data.</text>
</comment>
<sequence>MIRFRGRSRRRFSIAALTCYKQGERARLTFRPRRHADHQRGGRRSFTWTDYRDLLIVAHRQLSGPIVLVWDNVNVHVDARLRVFIDVRDWITSYQLPYYAPDLKGGRGHLVTGTARRPVQYRLHRPRPPDTRLTPQSPRDPVPAATSSMDASPRPDSR</sequence>
<dbReference type="EMBL" id="JAUSRB010000002">
    <property type="protein sequence ID" value="MDP9867939.1"/>
    <property type="molecule type" value="Genomic_DNA"/>
</dbReference>
<evidence type="ECO:0008006" key="4">
    <source>
        <dbReference type="Google" id="ProtNLM"/>
    </source>
</evidence>
<reference evidence="2 3" key="1">
    <citation type="submission" date="2023-07" db="EMBL/GenBank/DDBJ databases">
        <title>Sequencing the genomes of 1000 actinobacteria strains.</title>
        <authorList>
            <person name="Klenk H.-P."/>
        </authorList>
    </citation>
    <scope>NUCLEOTIDE SEQUENCE [LARGE SCALE GENOMIC DNA]</scope>
    <source>
        <strain evidence="2 3">DSM 44109</strain>
    </source>
</reference>
<keyword evidence="3" id="KW-1185">Reference proteome</keyword>
<gene>
    <name evidence="2" type="ORF">J2S55_007205</name>
</gene>
<protein>
    <recommendedName>
        <fullName evidence="4">Tc1-like transposase DDE domain-containing protein</fullName>
    </recommendedName>
</protein>
<proteinExistence type="predicted"/>
<evidence type="ECO:0000313" key="2">
    <source>
        <dbReference type="EMBL" id="MDP9867939.1"/>
    </source>
</evidence>
<name>A0ABT9RF73_9ACTN</name>
<evidence type="ECO:0000313" key="3">
    <source>
        <dbReference type="Proteomes" id="UP001230426"/>
    </source>
</evidence>
<organism evidence="2 3">
    <name type="scientific">Streptosporangium brasiliense</name>
    <dbReference type="NCBI Taxonomy" id="47480"/>
    <lineage>
        <taxon>Bacteria</taxon>
        <taxon>Bacillati</taxon>
        <taxon>Actinomycetota</taxon>
        <taxon>Actinomycetes</taxon>
        <taxon>Streptosporangiales</taxon>
        <taxon>Streptosporangiaceae</taxon>
        <taxon>Streptosporangium</taxon>
    </lineage>
</organism>
<evidence type="ECO:0000256" key="1">
    <source>
        <dbReference type="SAM" id="MobiDB-lite"/>
    </source>
</evidence>
<dbReference type="Proteomes" id="UP001230426">
    <property type="component" value="Unassembled WGS sequence"/>
</dbReference>
<accession>A0ABT9RF73</accession>